<keyword evidence="7" id="KW-1185">Reference proteome</keyword>
<keyword evidence="4" id="KW-1015">Disulfide bond</keyword>
<dbReference type="OrthoDB" id="5425539at2759"/>
<evidence type="ECO:0000313" key="7">
    <source>
        <dbReference type="Proteomes" id="UP000054549"/>
    </source>
</evidence>
<dbReference type="STRING" id="946122.A0A0C2T6Z0"/>
<dbReference type="EMBL" id="KN818222">
    <property type="protein sequence ID" value="KIL71750.1"/>
    <property type="molecule type" value="Genomic_DNA"/>
</dbReference>
<keyword evidence="2" id="KW-0255">Endonuclease</keyword>
<name>A0A0C2T6Z0_AMAMK</name>
<evidence type="ECO:0000256" key="4">
    <source>
        <dbReference type="ARBA" id="ARBA00023157"/>
    </source>
</evidence>
<dbReference type="GO" id="GO:0016787">
    <property type="term" value="F:hydrolase activity"/>
    <property type="evidence" value="ECO:0007669"/>
    <property type="project" value="UniProtKB-KW"/>
</dbReference>
<organism evidence="6 7">
    <name type="scientific">Amanita muscaria (strain Koide BX008)</name>
    <dbReference type="NCBI Taxonomy" id="946122"/>
    <lineage>
        <taxon>Eukaryota</taxon>
        <taxon>Fungi</taxon>
        <taxon>Dikarya</taxon>
        <taxon>Basidiomycota</taxon>
        <taxon>Agaricomycotina</taxon>
        <taxon>Agaricomycetes</taxon>
        <taxon>Agaricomycetidae</taxon>
        <taxon>Agaricales</taxon>
        <taxon>Pluteineae</taxon>
        <taxon>Amanitaceae</taxon>
        <taxon>Amanita</taxon>
    </lineage>
</organism>
<sequence length="70" mass="7753">YPHQYKDFEGFTFDQCSGSTYYEYPLIAGDVPYNGKSPGADRVVYDNSGNFCACLTHTGASGNNFQECSF</sequence>
<dbReference type="SUPFAM" id="SSF53933">
    <property type="entry name" value="Microbial ribonucleases"/>
    <property type="match status" value="1"/>
</dbReference>
<keyword evidence="1" id="KW-0540">Nuclease</keyword>
<dbReference type="PANTHER" id="PTHR42104:SF1">
    <property type="entry name" value="EXTRACELLULAR GUANYL-SPECIFIC RIBONUCLEASE RNTA (AFU_ORTHOLOGUE AFUA_4G03230)"/>
    <property type="match status" value="1"/>
</dbReference>
<feature type="non-terminal residue" evidence="6">
    <location>
        <position position="1"/>
    </location>
</feature>
<evidence type="ECO:0000256" key="2">
    <source>
        <dbReference type="ARBA" id="ARBA00022759"/>
    </source>
</evidence>
<dbReference type="GO" id="GO:0003723">
    <property type="term" value="F:RNA binding"/>
    <property type="evidence" value="ECO:0007669"/>
    <property type="project" value="InterPro"/>
</dbReference>
<evidence type="ECO:0000256" key="1">
    <source>
        <dbReference type="ARBA" id="ARBA00022722"/>
    </source>
</evidence>
<accession>A0A0C2T6Z0</accession>
<proteinExistence type="predicted"/>
<dbReference type="Proteomes" id="UP000054549">
    <property type="component" value="Unassembled WGS sequence"/>
</dbReference>
<dbReference type="GO" id="GO:0016829">
    <property type="term" value="F:lyase activity"/>
    <property type="evidence" value="ECO:0007669"/>
    <property type="project" value="UniProtKB-KW"/>
</dbReference>
<dbReference type="Pfam" id="PF00545">
    <property type="entry name" value="Ribonuclease"/>
    <property type="match status" value="1"/>
</dbReference>
<dbReference type="Gene3D" id="3.10.450.30">
    <property type="entry name" value="Microbial ribonucleases"/>
    <property type="match status" value="1"/>
</dbReference>
<gene>
    <name evidence="6" type="ORF">M378DRAFT_64891</name>
</gene>
<dbReference type="InterPro" id="IPR000026">
    <property type="entry name" value="N1-like"/>
</dbReference>
<dbReference type="GO" id="GO:0004521">
    <property type="term" value="F:RNA endonuclease activity"/>
    <property type="evidence" value="ECO:0007669"/>
    <property type="project" value="InterPro"/>
</dbReference>
<reference evidence="6 7" key="1">
    <citation type="submission" date="2014-04" db="EMBL/GenBank/DDBJ databases">
        <title>Evolutionary Origins and Diversification of the Mycorrhizal Mutualists.</title>
        <authorList>
            <consortium name="DOE Joint Genome Institute"/>
            <consortium name="Mycorrhizal Genomics Consortium"/>
            <person name="Kohler A."/>
            <person name="Kuo A."/>
            <person name="Nagy L.G."/>
            <person name="Floudas D."/>
            <person name="Copeland A."/>
            <person name="Barry K.W."/>
            <person name="Cichocki N."/>
            <person name="Veneault-Fourrey C."/>
            <person name="LaButti K."/>
            <person name="Lindquist E.A."/>
            <person name="Lipzen A."/>
            <person name="Lundell T."/>
            <person name="Morin E."/>
            <person name="Murat C."/>
            <person name="Riley R."/>
            <person name="Ohm R."/>
            <person name="Sun H."/>
            <person name="Tunlid A."/>
            <person name="Henrissat B."/>
            <person name="Grigoriev I.V."/>
            <person name="Hibbett D.S."/>
            <person name="Martin F."/>
        </authorList>
    </citation>
    <scope>NUCLEOTIDE SEQUENCE [LARGE SCALE GENOMIC DNA]</scope>
    <source>
        <strain evidence="6 7">Koide BX008</strain>
    </source>
</reference>
<evidence type="ECO:0000256" key="3">
    <source>
        <dbReference type="ARBA" id="ARBA00022801"/>
    </source>
</evidence>
<dbReference type="InParanoid" id="A0A0C2T6Z0"/>
<evidence type="ECO:0000313" key="6">
    <source>
        <dbReference type="EMBL" id="KIL71750.1"/>
    </source>
</evidence>
<dbReference type="PANTHER" id="PTHR42104">
    <property type="entry name" value="EXTRACELLULAR GUANYL-SPECIFIC RIBONUCLEASE RNTA (AFU_ORTHOLOGUE AFUA_4G03230)"/>
    <property type="match status" value="1"/>
</dbReference>
<keyword evidence="5" id="KW-0456">Lyase</keyword>
<dbReference type="InterPro" id="IPR016191">
    <property type="entry name" value="Ribonuclease/ribotoxin"/>
</dbReference>
<evidence type="ECO:0000256" key="5">
    <source>
        <dbReference type="ARBA" id="ARBA00023239"/>
    </source>
</evidence>
<dbReference type="AlphaFoldDB" id="A0A0C2T6Z0"/>
<keyword evidence="3" id="KW-0378">Hydrolase</keyword>
<protein>
    <submittedName>
        <fullName evidence="6">Uncharacterized protein</fullName>
    </submittedName>
</protein>
<dbReference type="HOGENOM" id="CLU_111658_4_1_1"/>